<protein>
    <submittedName>
        <fullName evidence="3">Nucleoside recognition protein</fullName>
    </submittedName>
</protein>
<dbReference type="InterPro" id="IPR011642">
    <property type="entry name" value="Gate_dom"/>
</dbReference>
<proteinExistence type="predicted"/>
<evidence type="ECO:0000313" key="4">
    <source>
        <dbReference type="Proteomes" id="UP000886860"/>
    </source>
</evidence>
<feature type="transmembrane region" description="Helical" evidence="1">
    <location>
        <begin position="35"/>
        <end position="54"/>
    </location>
</feature>
<dbReference type="AlphaFoldDB" id="A0A9D1GGQ7"/>
<keyword evidence="1" id="KW-1133">Transmembrane helix</keyword>
<dbReference type="Pfam" id="PF07670">
    <property type="entry name" value="Gate"/>
    <property type="match status" value="1"/>
</dbReference>
<keyword evidence="1" id="KW-0472">Membrane</keyword>
<gene>
    <name evidence="3" type="ORF">IAB60_00380</name>
</gene>
<comment type="caution">
    <text evidence="3">The sequence shown here is derived from an EMBL/GenBank/DDBJ whole genome shotgun (WGS) entry which is preliminary data.</text>
</comment>
<reference evidence="3" key="1">
    <citation type="submission" date="2020-10" db="EMBL/GenBank/DDBJ databases">
        <authorList>
            <person name="Gilroy R."/>
        </authorList>
    </citation>
    <scope>NUCLEOTIDE SEQUENCE</scope>
    <source>
        <strain evidence="3">CHK123-3438</strain>
    </source>
</reference>
<name>A0A9D1GGQ7_9FIRM</name>
<accession>A0A9D1GGQ7</accession>
<organism evidence="3 4">
    <name type="scientific">Candidatus Caccovicinus merdipullorum</name>
    <dbReference type="NCBI Taxonomy" id="2840724"/>
    <lineage>
        <taxon>Bacteria</taxon>
        <taxon>Bacillati</taxon>
        <taxon>Bacillota</taxon>
        <taxon>Clostridia</taxon>
        <taxon>Eubacteriales</taxon>
        <taxon>Candidatus Caccovicinus</taxon>
    </lineage>
</organism>
<feature type="domain" description="Nucleoside transporter/FeoB GTPase Gate" evidence="2">
    <location>
        <begin position="42"/>
        <end position="149"/>
    </location>
</feature>
<feature type="transmembrane region" description="Helical" evidence="1">
    <location>
        <begin position="163"/>
        <end position="182"/>
    </location>
</feature>
<evidence type="ECO:0000313" key="3">
    <source>
        <dbReference type="EMBL" id="HIT40553.1"/>
    </source>
</evidence>
<feature type="transmembrane region" description="Helical" evidence="1">
    <location>
        <begin position="133"/>
        <end position="151"/>
    </location>
</feature>
<keyword evidence="1" id="KW-0812">Transmembrane</keyword>
<evidence type="ECO:0000259" key="2">
    <source>
        <dbReference type="Pfam" id="PF07670"/>
    </source>
</evidence>
<feature type="transmembrane region" description="Helical" evidence="1">
    <location>
        <begin position="6"/>
        <end position="23"/>
    </location>
</feature>
<dbReference type="EMBL" id="DVKS01000009">
    <property type="protein sequence ID" value="HIT40553.1"/>
    <property type="molecule type" value="Genomic_DNA"/>
</dbReference>
<sequence>MLNYLWAGMILIGILWGAFHGTLDQATTGALNGAAEAVSLGITMLGIMTFWNGILQIGQTSGLVDWLAGKMEPVLDFLFPHLEKGHPARKHIAVNMIANMLGLGSAATPAGLRAMKALKKPGEDKASREMCTFLIINISSLQLIPVTIVAYRSQFGSSDPAAVTGPALAATIISTAAGVIFCKLMDRK</sequence>
<evidence type="ECO:0000256" key="1">
    <source>
        <dbReference type="SAM" id="Phobius"/>
    </source>
</evidence>
<dbReference type="Proteomes" id="UP000886860">
    <property type="component" value="Unassembled WGS sequence"/>
</dbReference>
<reference evidence="3" key="2">
    <citation type="journal article" date="2021" name="PeerJ">
        <title>Extensive microbial diversity within the chicken gut microbiome revealed by metagenomics and culture.</title>
        <authorList>
            <person name="Gilroy R."/>
            <person name="Ravi A."/>
            <person name="Getino M."/>
            <person name="Pursley I."/>
            <person name="Horton D.L."/>
            <person name="Alikhan N.F."/>
            <person name="Baker D."/>
            <person name="Gharbi K."/>
            <person name="Hall N."/>
            <person name="Watson M."/>
            <person name="Adriaenssens E.M."/>
            <person name="Foster-Nyarko E."/>
            <person name="Jarju S."/>
            <person name="Secka A."/>
            <person name="Antonio M."/>
            <person name="Oren A."/>
            <person name="Chaudhuri R.R."/>
            <person name="La Ragione R."/>
            <person name="Hildebrand F."/>
            <person name="Pallen M.J."/>
        </authorList>
    </citation>
    <scope>NUCLEOTIDE SEQUENCE</scope>
    <source>
        <strain evidence="3">CHK123-3438</strain>
    </source>
</reference>